<accession>A0A392NJA8</accession>
<feature type="non-terminal residue" evidence="1">
    <location>
        <position position="61"/>
    </location>
</feature>
<dbReference type="AlphaFoldDB" id="A0A392NJA8"/>
<gene>
    <name evidence="1" type="ORF">A2U01_0020196</name>
</gene>
<keyword evidence="1" id="KW-0808">Transferase</keyword>
<dbReference type="Gene3D" id="3.40.50.2000">
    <property type="entry name" value="Glycogen Phosphorylase B"/>
    <property type="match status" value="1"/>
</dbReference>
<reference evidence="1 2" key="1">
    <citation type="journal article" date="2018" name="Front. Plant Sci.">
        <title>Red Clover (Trifolium pratense) and Zigzag Clover (T. medium) - A Picture of Genomic Similarities and Differences.</title>
        <authorList>
            <person name="Dluhosova J."/>
            <person name="Istvanek J."/>
            <person name="Nedelnik J."/>
            <person name="Repkova J."/>
        </authorList>
    </citation>
    <scope>NUCLEOTIDE SEQUENCE [LARGE SCALE GENOMIC DNA]</scope>
    <source>
        <strain evidence="2">cv. 10/8</strain>
        <tissue evidence="1">Leaf</tissue>
    </source>
</reference>
<dbReference type="GO" id="GO:0016740">
    <property type="term" value="F:transferase activity"/>
    <property type="evidence" value="ECO:0007669"/>
    <property type="project" value="UniProtKB-KW"/>
</dbReference>
<dbReference type="EMBL" id="LXQA010039619">
    <property type="protein sequence ID" value="MCH99185.1"/>
    <property type="molecule type" value="Genomic_DNA"/>
</dbReference>
<proteinExistence type="predicted"/>
<organism evidence="1 2">
    <name type="scientific">Trifolium medium</name>
    <dbReference type="NCBI Taxonomy" id="97028"/>
    <lineage>
        <taxon>Eukaryota</taxon>
        <taxon>Viridiplantae</taxon>
        <taxon>Streptophyta</taxon>
        <taxon>Embryophyta</taxon>
        <taxon>Tracheophyta</taxon>
        <taxon>Spermatophyta</taxon>
        <taxon>Magnoliopsida</taxon>
        <taxon>eudicotyledons</taxon>
        <taxon>Gunneridae</taxon>
        <taxon>Pentapetalae</taxon>
        <taxon>rosids</taxon>
        <taxon>fabids</taxon>
        <taxon>Fabales</taxon>
        <taxon>Fabaceae</taxon>
        <taxon>Papilionoideae</taxon>
        <taxon>50 kb inversion clade</taxon>
        <taxon>NPAAA clade</taxon>
        <taxon>Hologalegina</taxon>
        <taxon>IRL clade</taxon>
        <taxon>Trifolieae</taxon>
        <taxon>Trifolium</taxon>
    </lineage>
</organism>
<dbReference type="Proteomes" id="UP000265520">
    <property type="component" value="Unassembled WGS sequence"/>
</dbReference>
<dbReference type="SUPFAM" id="SSF53756">
    <property type="entry name" value="UDP-Glycosyltransferase/glycogen phosphorylase"/>
    <property type="match status" value="1"/>
</dbReference>
<evidence type="ECO:0000313" key="2">
    <source>
        <dbReference type="Proteomes" id="UP000265520"/>
    </source>
</evidence>
<protein>
    <submittedName>
        <fullName evidence="1">UDP-glycosyltransferase</fullName>
    </submittedName>
</protein>
<name>A0A392NJA8_9FABA</name>
<sequence length="61" mass="6750">MNAKLLTDVLKVAVRPKIDDESGIVKREEVAKAIKGIMEGDESLEIRKRIKELSDGAVTEL</sequence>
<dbReference type="PANTHER" id="PTHR48045:SF11">
    <property type="entry name" value="UDP-GLYCOSYLTRANSFERASE 72B1"/>
    <property type="match status" value="1"/>
</dbReference>
<comment type="caution">
    <text evidence="1">The sequence shown here is derived from an EMBL/GenBank/DDBJ whole genome shotgun (WGS) entry which is preliminary data.</text>
</comment>
<evidence type="ECO:0000313" key="1">
    <source>
        <dbReference type="EMBL" id="MCH99185.1"/>
    </source>
</evidence>
<keyword evidence="2" id="KW-1185">Reference proteome</keyword>
<dbReference type="PANTHER" id="PTHR48045">
    <property type="entry name" value="UDP-GLYCOSYLTRANSFERASE 72B1"/>
    <property type="match status" value="1"/>
</dbReference>